<dbReference type="PANTHER" id="PTHR31447">
    <property type="entry name" value="HYDROXYPROLINE-RICH GLYCOPROTEIN FAMILY PROTEIN-RELATED"/>
    <property type="match status" value="1"/>
</dbReference>
<dbReference type="GO" id="GO:0003729">
    <property type="term" value="F:mRNA binding"/>
    <property type="evidence" value="ECO:0007669"/>
    <property type="project" value="InterPro"/>
</dbReference>
<reference evidence="2" key="1">
    <citation type="submission" date="2019-09" db="EMBL/GenBank/DDBJ databases">
        <title>Draft genome information of white flower Hibiscus syriacus.</title>
        <authorList>
            <person name="Kim Y.-M."/>
        </authorList>
    </citation>
    <scope>NUCLEOTIDE SEQUENCE [LARGE SCALE GENOMIC DNA]</scope>
    <source>
        <strain evidence="2">YM2019G1</strain>
    </source>
</reference>
<accession>A0A6A2ZK42</accession>
<comment type="caution">
    <text evidence="2">The sequence shown here is derived from an EMBL/GenBank/DDBJ whole genome shotgun (WGS) entry which is preliminary data.</text>
</comment>
<feature type="compositionally biased region" description="Basic and acidic residues" evidence="1">
    <location>
        <begin position="173"/>
        <end position="184"/>
    </location>
</feature>
<name>A0A6A2ZK42_HIBSY</name>
<dbReference type="AlphaFoldDB" id="A0A6A2ZK42"/>
<feature type="region of interest" description="Disordered" evidence="1">
    <location>
        <begin position="155"/>
        <end position="186"/>
    </location>
</feature>
<dbReference type="InterPro" id="IPR044842">
    <property type="entry name" value="ALKBH9B/ALKBH10B-like"/>
</dbReference>
<sequence>MAVPSGNVVLSDKIPFPAPSVAGAGGGGDAGGGEFNQKHYQNCFPDERDGFIYWLRGEFAAANAMIDALCNHLREVGEAGEYESLIACIQQRRCHWSPVLHMQQLFSIAEVSYALQQVAWRLRQRHYDHTKVGGKEFRRPRFGFKGNRIEVSKEEHNSGVDCDGNSTVTAVSERNEKGSEKQEEFNSCVELGKDEDKGSAVTEDRKGYKLFHVY</sequence>
<dbReference type="EMBL" id="VEPZ02001142">
    <property type="protein sequence ID" value="KAE8691946.1"/>
    <property type="molecule type" value="Genomic_DNA"/>
</dbReference>
<dbReference type="PANTHER" id="PTHR31447:SF0">
    <property type="entry name" value="HYDROXYPROLINE-RICH GLYCOPROTEIN FAMILY PROTEIN"/>
    <property type="match status" value="1"/>
</dbReference>
<evidence type="ECO:0000313" key="3">
    <source>
        <dbReference type="Proteomes" id="UP000436088"/>
    </source>
</evidence>
<proteinExistence type="predicted"/>
<keyword evidence="3" id="KW-1185">Reference proteome</keyword>
<dbReference type="GO" id="GO:0006402">
    <property type="term" value="P:mRNA catabolic process"/>
    <property type="evidence" value="ECO:0007669"/>
    <property type="project" value="InterPro"/>
</dbReference>
<protein>
    <submittedName>
        <fullName evidence="2">Hydroxyproline-rich glycoprotein family protein, putative isoform 2</fullName>
    </submittedName>
</protein>
<dbReference type="GO" id="GO:0032451">
    <property type="term" value="F:demethylase activity"/>
    <property type="evidence" value="ECO:0007669"/>
    <property type="project" value="InterPro"/>
</dbReference>
<organism evidence="2 3">
    <name type="scientific">Hibiscus syriacus</name>
    <name type="common">Rose of Sharon</name>
    <dbReference type="NCBI Taxonomy" id="106335"/>
    <lineage>
        <taxon>Eukaryota</taxon>
        <taxon>Viridiplantae</taxon>
        <taxon>Streptophyta</taxon>
        <taxon>Embryophyta</taxon>
        <taxon>Tracheophyta</taxon>
        <taxon>Spermatophyta</taxon>
        <taxon>Magnoliopsida</taxon>
        <taxon>eudicotyledons</taxon>
        <taxon>Gunneridae</taxon>
        <taxon>Pentapetalae</taxon>
        <taxon>rosids</taxon>
        <taxon>malvids</taxon>
        <taxon>Malvales</taxon>
        <taxon>Malvaceae</taxon>
        <taxon>Malvoideae</taxon>
        <taxon>Hibiscus</taxon>
    </lineage>
</organism>
<gene>
    <name evidence="2" type="ORF">F3Y22_tig00110864pilonHSYRG00176</name>
</gene>
<evidence type="ECO:0000256" key="1">
    <source>
        <dbReference type="SAM" id="MobiDB-lite"/>
    </source>
</evidence>
<evidence type="ECO:0000313" key="2">
    <source>
        <dbReference type="EMBL" id="KAE8691946.1"/>
    </source>
</evidence>
<dbReference type="Proteomes" id="UP000436088">
    <property type="component" value="Unassembled WGS sequence"/>
</dbReference>